<dbReference type="GO" id="GO:0008360">
    <property type="term" value="P:regulation of cell shape"/>
    <property type="evidence" value="ECO:0007669"/>
    <property type="project" value="UniProtKB-KW"/>
</dbReference>
<gene>
    <name evidence="7" type="ORF">A3E65_00625</name>
</gene>
<comment type="similarity">
    <text evidence="1">Belongs to the MreC family.</text>
</comment>
<reference evidence="7 8" key="1">
    <citation type="journal article" date="2016" name="Nat. Commun.">
        <title>Thousands of microbial genomes shed light on interconnected biogeochemical processes in an aquifer system.</title>
        <authorList>
            <person name="Anantharaman K."/>
            <person name="Brown C.T."/>
            <person name="Hug L.A."/>
            <person name="Sharon I."/>
            <person name="Castelle C.J."/>
            <person name="Probst A.J."/>
            <person name="Thomas B.C."/>
            <person name="Singh A."/>
            <person name="Wilkins M.J."/>
            <person name="Karaoz U."/>
            <person name="Brodie E.L."/>
            <person name="Williams K.H."/>
            <person name="Hubbard S.S."/>
            <person name="Banfield J.F."/>
        </authorList>
    </citation>
    <scope>NUCLEOTIDE SEQUENCE [LARGE SCALE GENOMIC DNA]</scope>
</reference>
<organism evidence="7 8">
    <name type="scientific">Candidatus Kaiserbacteria bacterium RIFCSPHIGHO2_12_FULL_56_13</name>
    <dbReference type="NCBI Taxonomy" id="1798505"/>
    <lineage>
        <taxon>Bacteria</taxon>
        <taxon>Candidatus Kaiseribacteriota</taxon>
    </lineage>
</organism>
<dbReference type="InterPro" id="IPR042177">
    <property type="entry name" value="Cell/Rod_1"/>
</dbReference>
<proteinExistence type="inferred from homology"/>
<keyword evidence="5" id="KW-0472">Membrane</keyword>
<keyword evidence="5" id="KW-1133">Transmembrane helix</keyword>
<feature type="domain" description="Rod shape-determining protein MreC beta-barrel core" evidence="6">
    <location>
        <begin position="119"/>
        <end position="259"/>
    </location>
</feature>
<name>A0A1F6EEZ4_9BACT</name>
<evidence type="ECO:0000256" key="1">
    <source>
        <dbReference type="ARBA" id="ARBA00009369"/>
    </source>
</evidence>
<keyword evidence="3" id="KW-0133">Cell shape</keyword>
<dbReference type="EMBL" id="MFLS01000013">
    <property type="protein sequence ID" value="OGG72223.1"/>
    <property type="molecule type" value="Genomic_DNA"/>
</dbReference>
<evidence type="ECO:0000313" key="7">
    <source>
        <dbReference type="EMBL" id="OGG72223.1"/>
    </source>
</evidence>
<feature type="transmembrane region" description="Helical" evidence="5">
    <location>
        <begin position="12"/>
        <end position="34"/>
    </location>
</feature>
<evidence type="ECO:0000259" key="6">
    <source>
        <dbReference type="Pfam" id="PF04085"/>
    </source>
</evidence>
<keyword evidence="5" id="KW-0812">Transmembrane</keyword>
<evidence type="ECO:0000256" key="2">
    <source>
        <dbReference type="ARBA" id="ARBA00013855"/>
    </source>
</evidence>
<evidence type="ECO:0000313" key="8">
    <source>
        <dbReference type="Proteomes" id="UP000178392"/>
    </source>
</evidence>
<comment type="caution">
    <text evidence="7">The sequence shown here is derived from an EMBL/GenBank/DDBJ whole genome shotgun (WGS) entry which is preliminary data.</text>
</comment>
<dbReference type="Gene3D" id="2.40.10.350">
    <property type="entry name" value="Rod shape-determining protein MreC, domain 2"/>
    <property type="match status" value="1"/>
</dbReference>
<dbReference type="InterPro" id="IPR042175">
    <property type="entry name" value="Cell/Rod_MreC_2"/>
</dbReference>
<dbReference type="GO" id="GO:0005886">
    <property type="term" value="C:plasma membrane"/>
    <property type="evidence" value="ECO:0007669"/>
    <property type="project" value="TreeGrafter"/>
</dbReference>
<dbReference type="InterPro" id="IPR055342">
    <property type="entry name" value="MreC_beta-barrel_core"/>
</dbReference>
<dbReference type="AlphaFoldDB" id="A0A1F6EEZ4"/>
<dbReference type="PANTHER" id="PTHR34138">
    <property type="entry name" value="CELL SHAPE-DETERMINING PROTEIN MREC"/>
    <property type="match status" value="1"/>
</dbReference>
<dbReference type="Gene3D" id="2.40.10.340">
    <property type="entry name" value="Rod shape-determining protein MreC, domain 1"/>
    <property type="match status" value="1"/>
</dbReference>
<evidence type="ECO:0000256" key="5">
    <source>
        <dbReference type="SAM" id="Phobius"/>
    </source>
</evidence>
<dbReference type="Proteomes" id="UP000178392">
    <property type="component" value="Unassembled WGS sequence"/>
</dbReference>
<dbReference type="PANTHER" id="PTHR34138:SF1">
    <property type="entry name" value="CELL SHAPE-DETERMINING PROTEIN MREC"/>
    <property type="match status" value="1"/>
</dbReference>
<evidence type="ECO:0000256" key="4">
    <source>
        <dbReference type="ARBA" id="ARBA00032089"/>
    </source>
</evidence>
<protein>
    <recommendedName>
        <fullName evidence="2">Cell shape-determining protein MreC</fullName>
    </recommendedName>
    <alternativeName>
        <fullName evidence="4">Cell shape protein MreC</fullName>
    </alternativeName>
</protein>
<evidence type="ECO:0000256" key="3">
    <source>
        <dbReference type="ARBA" id="ARBA00022960"/>
    </source>
</evidence>
<sequence length="260" mass="27409">MKKRRYFRRNALIAAPSFSMGVALFTIVVVVLGFRALLPEPFLRATAPLLAVGTALSGFFADLRAQFADTSLLRRERDDLMREKDSLARENLAFVAKIEDLTQFLGKEPAPPLGIIAGILTRPPESPYDTLVIAAGATSGVSPGMRVLAPGGTPLGFVETAFTSIARVTLYSAPGQSLSAWVGRERVAMTLKGKGGGAFTALVPKDAGVVLGDLVYVAGGGALPVGRVREVGTDLSSPIATLSITPLVNLFSLTWVTLVP</sequence>
<dbReference type="Pfam" id="PF04085">
    <property type="entry name" value="MreC"/>
    <property type="match status" value="1"/>
</dbReference>
<accession>A0A1F6EEZ4</accession>
<dbReference type="InterPro" id="IPR007221">
    <property type="entry name" value="MreC"/>
</dbReference>